<evidence type="ECO:0000256" key="1">
    <source>
        <dbReference type="ARBA" id="ARBA00004418"/>
    </source>
</evidence>
<feature type="chain" id="PRO_5031497195" evidence="6">
    <location>
        <begin position="29"/>
        <end position="119"/>
    </location>
</feature>
<dbReference type="InterPro" id="IPR002386">
    <property type="entry name" value="Amicyanin/Pseudoazurin"/>
</dbReference>
<name>A0A7W8F681_STREU</name>
<keyword evidence="2" id="KW-0813">Transport</keyword>
<dbReference type="Gene3D" id="2.60.40.420">
    <property type="entry name" value="Cupredoxins - blue copper proteins"/>
    <property type="match status" value="1"/>
</dbReference>
<dbReference type="Proteomes" id="UP000528608">
    <property type="component" value="Unassembled WGS sequence"/>
</dbReference>
<feature type="binding site" evidence="5">
    <location>
        <position position="112"/>
    </location>
    <ligand>
        <name>Cu cation</name>
        <dbReference type="ChEBI" id="CHEBI:23378"/>
    </ligand>
</feature>
<dbReference type="PANTHER" id="PTHR36507">
    <property type="entry name" value="BLL1555 PROTEIN"/>
    <property type="match status" value="1"/>
</dbReference>
<sequence length="119" mass="12522">MPRSPARAIVRLLAVLSLVALPAGPAVAAAAPVSRPAAVVDVMIKDFAFDPSSVTVHPGDTVRWINKGGTDHTSTSDTGLWDSLRIAPGESFRRTFGTAGTFPYHCAIHPSMKGTVTVR</sequence>
<dbReference type="PANTHER" id="PTHR36507:SF1">
    <property type="entry name" value="BLL1555 PROTEIN"/>
    <property type="match status" value="1"/>
</dbReference>
<feature type="domain" description="EfeO-type cupredoxin-like" evidence="7">
    <location>
        <begin position="34"/>
        <end position="118"/>
    </location>
</feature>
<dbReference type="GO" id="GO:0009055">
    <property type="term" value="F:electron transfer activity"/>
    <property type="evidence" value="ECO:0007669"/>
    <property type="project" value="InterPro"/>
</dbReference>
<dbReference type="InterPro" id="IPR028096">
    <property type="entry name" value="EfeO_Cupredoxin"/>
</dbReference>
<dbReference type="InterPro" id="IPR052721">
    <property type="entry name" value="ET_Amicyanin"/>
</dbReference>
<dbReference type="SUPFAM" id="SSF49503">
    <property type="entry name" value="Cupredoxins"/>
    <property type="match status" value="1"/>
</dbReference>
<feature type="binding site" evidence="5">
    <location>
        <position position="72"/>
    </location>
    <ligand>
        <name>Cu cation</name>
        <dbReference type="ChEBI" id="CHEBI:23378"/>
    </ligand>
</feature>
<reference evidence="8 9" key="1">
    <citation type="submission" date="2020-08" db="EMBL/GenBank/DDBJ databases">
        <title>Genomic Encyclopedia of Type Strains, Phase III (KMG-III): the genomes of soil and plant-associated and newly described type strains.</title>
        <authorList>
            <person name="Whitman W."/>
        </authorList>
    </citation>
    <scope>NUCLEOTIDE SEQUENCE [LARGE SCALE GENOMIC DNA]</scope>
    <source>
        <strain evidence="8 9">CECT 3259</strain>
    </source>
</reference>
<comment type="cofactor">
    <cofactor evidence="5">
        <name>Cu cation</name>
        <dbReference type="ChEBI" id="CHEBI:23378"/>
    </cofactor>
    <text evidence="5">Binds 1 copper ion per subunit.</text>
</comment>
<evidence type="ECO:0000256" key="2">
    <source>
        <dbReference type="ARBA" id="ARBA00022448"/>
    </source>
</evidence>
<dbReference type="InterPro" id="IPR008972">
    <property type="entry name" value="Cupredoxin"/>
</dbReference>
<evidence type="ECO:0000313" key="9">
    <source>
        <dbReference type="Proteomes" id="UP000528608"/>
    </source>
</evidence>
<comment type="caution">
    <text evidence="8">The sequence shown here is derived from an EMBL/GenBank/DDBJ whole genome shotgun (WGS) entry which is preliminary data.</text>
</comment>
<accession>A0A7W8F681</accession>
<dbReference type="CDD" id="cd13921">
    <property type="entry name" value="Amicyanin"/>
    <property type="match status" value="1"/>
</dbReference>
<dbReference type="InterPro" id="IPR035668">
    <property type="entry name" value="Amicyanin"/>
</dbReference>
<dbReference type="GO" id="GO:0005507">
    <property type="term" value="F:copper ion binding"/>
    <property type="evidence" value="ECO:0007669"/>
    <property type="project" value="InterPro"/>
</dbReference>
<keyword evidence="3" id="KW-0574">Periplasm</keyword>
<evidence type="ECO:0000256" key="5">
    <source>
        <dbReference type="PIRSR" id="PIRSR602386-1"/>
    </source>
</evidence>
<dbReference type="PRINTS" id="PR00155">
    <property type="entry name" value="AMICYANIN"/>
</dbReference>
<comment type="subcellular location">
    <subcellularLocation>
        <location evidence="1">Periplasm</location>
    </subcellularLocation>
</comment>
<protein>
    <submittedName>
        <fullName evidence="8">Plastocyanin</fullName>
    </submittedName>
</protein>
<organism evidence="8 9">
    <name type="scientific">Streptomyces eurocidicus</name>
    <name type="common">Streptoverticillium eurocidicus</name>
    <dbReference type="NCBI Taxonomy" id="66423"/>
    <lineage>
        <taxon>Bacteria</taxon>
        <taxon>Bacillati</taxon>
        <taxon>Actinomycetota</taxon>
        <taxon>Actinomycetes</taxon>
        <taxon>Kitasatosporales</taxon>
        <taxon>Streptomycetaceae</taxon>
        <taxon>Streptomyces</taxon>
    </lineage>
</organism>
<dbReference type="EMBL" id="JACHJF010000023">
    <property type="protein sequence ID" value="MBB5122101.1"/>
    <property type="molecule type" value="Genomic_DNA"/>
</dbReference>
<evidence type="ECO:0000313" key="8">
    <source>
        <dbReference type="EMBL" id="MBB5122101.1"/>
    </source>
</evidence>
<evidence type="ECO:0000259" key="7">
    <source>
        <dbReference type="Pfam" id="PF13473"/>
    </source>
</evidence>
<dbReference type="GO" id="GO:0042597">
    <property type="term" value="C:periplasmic space"/>
    <property type="evidence" value="ECO:0007669"/>
    <property type="project" value="UniProtKB-SubCell"/>
</dbReference>
<dbReference type="AlphaFoldDB" id="A0A7W8F681"/>
<gene>
    <name evidence="8" type="ORF">FHS36_005572</name>
</gene>
<keyword evidence="6" id="KW-0732">Signal</keyword>
<dbReference type="RefSeq" id="WP_244926962.1">
    <property type="nucleotide sequence ID" value="NZ_JACHJF010000023.1"/>
</dbReference>
<evidence type="ECO:0000256" key="4">
    <source>
        <dbReference type="ARBA" id="ARBA00022982"/>
    </source>
</evidence>
<evidence type="ECO:0000256" key="3">
    <source>
        <dbReference type="ARBA" id="ARBA00022764"/>
    </source>
</evidence>
<dbReference type="Pfam" id="PF13473">
    <property type="entry name" value="Cupredoxin_1"/>
    <property type="match status" value="1"/>
</dbReference>
<evidence type="ECO:0000256" key="6">
    <source>
        <dbReference type="SAM" id="SignalP"/>
    </source>
</evidence>
<keyword evidence="4" id="KW-0249">Electron transport</keyword>
<feature type="binding site" evidence="5">
    <location>
        <position position="109"/>
    </location>
    <ligand>
        <name>Cu cation</name>
        <dbReference type="ChEBI" id="CHEBI:23378"/>
    </ligand>
</feature>
<feature type="binding site" evidence="5">
    <location>
        <position position="106"/>
    </location>
    <ligand>
        <name>Cu cation</name>
        <dbReference type="ChEBI" id="CHEBI:23378"/>
    </ligand>
</feature>
<keyword evidence="5" id="KW-0479">Metal-binding</keyword>
<proteinExistence type="predicted"/>
<keyword evidence="5" id="KW-0186">Copper</keyword>
<feature type="signal peptide" evidence="6">
    <location>
        <begin position="1"/>
        <end position="28"/>
    </location>
</feature>